<reference evidence="2 3" key="1">
    <citation type="submission" date="2014-04" db="EMBL/GenBank/DDBJ databases">
        <authorList>
            <consortium name="DOE Joint Genome Institute"/>
            <person name="Kuo A."/>
            <person name="Zuccaro A."/>
            <person name="Kohler A."/>
            <person name="Nagy L.G."/>
            <person name="Floudas D."/>
            <person name="Copeland A."/>
            <person name="Barry K.W."/>
            <person name="Cichocki N."/>
            <person name="Veneault-Fourrey C."/>
            <person name="LaButti K."/>
            <person name="Lindquist E.A."/>
            <person name="Lipzen A."/>
            <person name="Lundell T."/>
            <person name="Morin E."/>
            <person name="Murat C."/>
            <person name="Sun H."/>
            <person name="Tunlid A."/>
            <person name="Henrissat B."/>
            <person name="Grigoriev I.V."/>
            <person name="Hibbett D.S."/>
            <person name="Martin F."/>
            <person name="Nordberg H.P."/>
            <person name="Cantor M.N."/>
            <person name="Hua S.X."/>
        </authorList>
    </citation>
    <scope>NUCLEOTIDE SEQUENCE [LARGE SCALE GENOMIC DNA]</scope>
    <source>
        <strain evidence="2 3">MAFF 305830</strain>
    </source>
</reference>
<protein>
    <submittedName>
        <fullName evidence="2">Uncharacterized protein</fullName>
    </submittedName>
</protein>
<keyword evidence="1" id="KW-1133">Transmembrane helix</keyword>
<organism evidence="2 3">
    <name type="scientific">Serendipita vermifera MAFF 305830</name>
    <dbReference type="NCBI Taxonomy" id="933852"/>
    <lineage>
        <taxon>Eukaryota</taxon>
        <taxon>Fungi</taxon>
        <taxon>Dikarya</taxon>
        <taxon>Basidiomycota</taxon>
        <taxon>Agaricomycotina</taxon>
        <taxon>Agaricomycetes</taxon>
        <taxon>Sebacinales</taxon>
        <taxon>Serendipitaceae</taxon>
        <taxon>Serendipita</taxon>
    </lineage>
</organism>
<feature type="transmembrane region" description="Helical" evidence="1">
    <location>
        <begin position="45"/>
        <end position="72"/>
    </location>
</feature>
<dbReference type="EMBL" id="KN824279">
    <property type="protein sequence ID" value="KIM32633.1"/>
    <property type="molecule type" value="Genomic_DNA"/>
</dbReference>
<reference evidence="3" key="2">
    <citation type="submission" date="2015-01" db="EMBL/GenBank/DDBJ databases">
        <title>Evolutionary Origins and Diversification of the Mycorrhizal Mutualists.</title>
        <authorList>
            <consortium name="DOE Joint Genome Institute"/>
            <consortium name="Mycorrhizal Genomics Consortium"/>
            <person name="Kohler A."/>
            <person name="Kuo A."/>
            <person name="Nagy L.G."/>
            <person name="Floudas D."/>
            <person name="Copeland A."/>
            <person name="Barry K.W."/>
            <person name="Cichocki N."/>
            <person name="Veneault-Fourrey C."/>
            <person name="LaButti K."/>
            <person name="Lindquist E.A."/>
            <person name="Lipzen A."/>
            <person name="Lundell T."/>
            <person name="Morin E."/>
            <person name="Murat C."/>
            <person name="Riley R."/>
            <person name="Ohm R."/>
            <person name="Sun H."/>
            <person name="Tunlid A."/>
            <person name="Henrissat B."/>
            <person name="Grigoriev I.V."/>
            <person name="Hibbett D.S."/>
            <person name="Martin F."/>
        </authorList>
    </citation>
    <scope>NUCLEOTIDE SEQUENCE [LARGE SCALE GENOMIC DNA]</scope>
    <source>
        <strain evidence="3">MAFF 305830</strain>
    </source>
</reference>
<keyword evidence="1" id="KW-0472">Membrane</keyword>
<proteinExistence type="predicted"/>
<evidence type="ECO:0000313" key="3">
    <source>
        <dbReference type="Proteomes" id="UP000054097"/>
    </source>
</evidence>
<evidence type="ECO:0000256" key="1">
    <source>
        <dbReference type="SAM" id="Phobius"/>
    </source>
</evidence>
<feature type="transmembrane region" description="Helical" evidence="1">
    <location>
        <begin position="12"/>
        <end position="33"/>
    </location>
</feature>
<keyword evidence="3" id="KW-1185">Reference proteome</keyword>
<dbReference type="HOGENOM" id="CLU_1469076_0_0_1"/>
<dbReference type="AlphaFoldDB" id="A0A0C2X340"/>
<name>A0A0C2X340_SERVB</name>
<evidence type="ECO:0000313" key="2">
    <source>
        <dbReference type="EMBL" id="KIM32633.1"/>
    </source>
</evidence>
<gene>
    <name evidence="2" type="ORF">M408DRAFT_184450</name>
</gene>
<keyword evidence="1" id="KW-0812">Transmembrane</keyword>
<dbReference type="Proteomes" id="UP000054097">
    <property type="component" value="Unassembled WGS sequence"/>
</dbReference>
<feature type="transmembrane region" description="Helical" evidence="1">
    <location>
        <begin position="93"/>
        <end position="118"/>
    </location>
</feature>
<accession>A0A0C2X340</accession>
<sequence>MQTTVMPKTIDRLFVASLVLTGSIISFTLPTTLSIMSNIMSWRNIAFSALNCLLPLVLSLAAATNHLILYRLSRKQTVTLFPSEDGTVAYPNCLFSLVNIIFTCVVALALFGIMWIPLHTGIIFWECGILLEFPSRSILLGVVGYAEGGVLLTLVVLYVRQRRVHLKTIRVSEDRSFLYPYQIV</sequence>
<feature type="transmembrane region" description="Helical" evidence="1">
    <location>
        <begin position="138"/>
        <end position="159"/>
    </location>
</feature>